<dbReference type="AlphaFoldDB" id="A0ABD1RJ46"/>
<evidence type="ECO:0000313" key="1">
    <source>
        <dbReference type="EMBL" id="KAL2487134.1"/>
    </source>
</evidence>
<gene>
    <name evidence="1" type="ORF">Adt_31890</name>
</gene>
<protein>
    <submittedName>
        <fullName evidence="1">Pentatricopeptide repeat-containing protein</fullName>
    </submittedName>
</protein>
<reference evidence="2" key="1">
    <citation type="submission" date="2024-07" db="EMBL/GenBank/DDBJ databases">
        <title>Two chromosome-level genome assemblies of Korean endemic species Abeliophyllum distichum and Forsythia ovata (Oleaceae).</title>
        <authorList>
            <person name="Jang H."/>
        </authorList>
    </citation>
    <scope>NUCLEOTIDE SEQUENCE [LARGE SCALE GENOMIC DNA]</scope>
</reference>
<dbReference type="EMBL" id="JBFOLK010000009">
    <property type="protein sequence ID" value="KAL2487134.1"/>
    <property type="molecule type" value="Genomic_DNA"/>
</dbReference>
<sequence>MNLPLQPLRTKTRVLSSNLQQIQVITAIKWNIQLRELSKVGHHNLMPNTPVQRHPKPLHLSLHSQDSQFSKGLPLFREMRSRGVAFNVVTILELVPGCTVLTHLDLGMSLHCLTAKCGLNSDIAIAIAF</sequence>
<name>A0ABD1RJ46_9LAMI</name>
<keyword evidence="2" id="KW-1185">Reference proteome</keyword>
<accession>A0ABD1RJ46</accession>
<proteinExistence type="predicted"/>
<evidence type="ECO:0000313" key="2">
    <source>
        <dbReference type="Proteomes" id="UP001604336"/>
    </source>
</evidence>
<dbReference type="Proteomes" id="UP001604336">
    <property type="component" value="Unassembled WGS sequence"/>
</dbReference>
<comment type="caution">
    <text evidence="1">The sequence shown here is derived from an EMBL/GenBank/DDBJ whole genome shotgun (WGS) entry which is preliminary data.</text>
</comment>
<organism evidence="1 2">
    <name type="scientific">Abeliophyllum distichum</name>
    <dbReference type="NCBI Taxonomy" id="126358"/>
    <lineage>
        <taxon>Eukaryota</taxon>
        <taxon>Viridiplantae</taxon>
        <taxon>Streptophyta</taxon>
        <taxon>Embryophyta</taxon>
        <taxon>Tracheophyta</taxon>
        <taxon>Spermatophyta</taxon>
        <taxon>Magnoliopsida</taxon>
        <taxon>eudicotyledons</taxon>
        <taxon>Gunneridae</taxon>
        <taxon>Pentapetalae</taxon>
        <taxon>asterids</taxon>
        <taxon>lamiids</taxon>
        <taxon>Lamiales</taxon>
        <taxon>Oleaceae</taxon>
        <taxon>Forsythieae</taxon>
        <taxon>Abeliophyllum</taxon>
    </lineage>
</organism>